<accession>A0A183VGP1</accession>
<keyword evidence="2" id="KW-1185">Reference proteome</keyword>
<reference evidence="1 2" key="2">
    <citation type="submission" date="2018-11" db="EMBL/GenBank/DDBJ databases">
        <authorList>
            <consortium name="Pathogen Informatics"/>
        </authorList>
    </citation>
    <scope>NUCLEOTIDE SEQUENCE [LARGE SCALE GENOMIC DNA]</scope>
</reference>
<evidence type="ECO:0000313" key="1">
    <source>
        <dbReference type="EMBL" id="VDM51232.1"/>
    </source>
</evidence>
<name>A0A183VGP1_TOXCA</name>
<proteinExistence type="predicted"/>
<evidence type="ECO:0000313" key="3">
    <source>
        <dbReference type="WBParaSite" id="TCNE_0001991501-mRNA-1"/>
    </source>
</evidence>
<organism evidence="2 3">
    <name type="scientific">Toxocara canis</name>
    <name type="common">Canine roundworm</name>
    <dbReference type="NCBI Taxonomy" id="6265"/>
    <lineage>
        <taxon>Eukaryota</taxon>
        <taxon>Metazoa</taxon>
        <taxon>Ecdysozoa</taxon>
        <taxon>Nematoda</taxon>
        <taxon>Chromadorea</taxon>
        <taxon>Rhabditida</taxon>
        <taxon>Spirurina</taxon>
        <taxon>Ascaridomorpha</taxon>
        <taxon>Ascaridoidea</taxon>
        <taxon>Toxocaridae</taxon>
        <taxon>Toxocara</taxon>
    </lineage>
</organism>
<evidence type="ECO:0000313" key="2">
    <source>
        <dbReference type="Proteomes" id="UP000050794"/>
    </source>
</evidence>
<dbReference type="AlphaFoldDB" id="A0A183VGP1"/>
<dbReference type="WBParaSite" id="TCNE_0001991501-mRNA-1">
    <property type="protein sequence ID" value="TCNE_0001991501-mRNA-1"/>
    <property type="gene ID" value="TCNE_0001991501"/>
</dbReference>
<sequence>MSAAGTREPPSGISKRDLFRLSHACGLLAHEMWGDIAFVSFFHTLEDQLELLIVLFTTRFTAHAWPVVFYVMNTLWEQSTAEA</sequence>
<protein>
    <submittedName>
        <fullName evidence="3">HCO3_cotransp domain-containing protein</fullName>
    </submittedName>
</protein>
<dbReference type="EMBL" id="UYWY01027736">
    <property type="protein sequence ID" value="VDM51232.1"/>
    <property type="molecule type" value="Genomic_DNA"/>
</dbReference>
<dbReference type="Proteomes" id="UP000050794">
    <property type="component" value="Unassembled WGS sequence"/>
</dbReference>
<gene>
    <name evidence="1" type="ORF">TCNE_LOCUS19911</name>
</gene>
<reference evidence="3" key="1">
    <citation type="submission" date="2016-06" db="UniProtKB">
        <authorList>
            <consortium name="WormBaseParasite"/>
        </authorList>
    </citation>
    <scope>IDENTIFICATION</scope>
</reference>